<keyword evidence="3" id="KW-0963">Cytoplasm</keyword>
<comment type="caution">
    <text evidence="3">Lacks conserved residue(s) required for the propagation of feature annotation.</text>
</comment>
<dbReference type="EC" id="5.1.1.7" evidence="3 4"/>
<feature type="binding site" evidence="3">
    <location>
        <position position="65"/>
    </location>
    <ligand>
        <name>substrate</name>
    </ligand>
</feature>
<feature type="site" description="Could be important to modulate the pK values of the two catalytic cysteine residues" evidence="3">
    <location>
        <position position="147"/>
    </location>
</feature>
<comment type="subcellular location">
    <subcellularLocation>
        <location evidence="3">Cytoplasm</location>
    </subcellularLocation>
</comment>
<dbReference type="HAMAP" id="MF_00197">
    <property type="entry name" value="DAP_epimerase"/>
    <property type="match status" value="1"/>
</dbReference>
<dbReference type="NCBIfam" id="TIGR00652">
    <property type="entry name" value="DapF"/>
    <property type="match status" value="1"/>
</dbReference>
<comment type="pathway">
    <text evidence="3">Amino-acid biosynthesis; L-lysine biosynthesis via DAP pathway; DL-2,6-diaminopimelate from LL-2,6-diaminopimelate: step 1/1.</text>
</comment>
<keyword evidence="3" id="KW-0457">Lysine biosynthesis</keyword>
<sequence>MNFSFSKYSGCGNDFILIDNRDQRFPDRDASFIERLCLRRHGIGADGLILLELSHIADFRMRIFNADGYETEMCGNGIRCLVKFAQEIGIQKKHYTIQTMHSLLEAFPFGDSITISMTDPAEIEWDTQIEVDQTLLTVHWVDTGVPHAVIFVDELEEARWMTLAPKIRAHPHFSPKGVNVNFAQIKKEEISLRTYERGVEQETLACGTGATAAAIAAAKIQGISSPVSIKTRSGDNLEIQFEKTTKFRNVRLTGPAICTFKGVLAG</sequence>
<evidence type="ECO:0000256" key="3">
    <source>
        <dbReference type="HAMAP-Rule" id="MF_00197"/>
    </source>
</evidence>
<feature type="active site" description="Proton acceptor" evidence="3">
    <location>
        <position position="206"/>
    </location>
</feature>
<evidence type="ECO:0000256" key="1">
    <source>
        <dbReference type="ARBA" id="ARBA00010219"/>
    </source>
</evidence>
<comment type="caution">
    <text evidence="5">The sequence shown here is derived from an EMBL/GenBank/DDBJ whole genome shotgun (WGS) entry which is preliminary data.</text>
</comment>
<evidence type="ECO:0000313" key="5">
    <source>
        <dbReference type="EMBL" id="KIA76486.1"/>
    </source>
</evidence>
<protein>
    <recommendedName>
        <fullName evidence="3 4">Diaminopimelate epimerase</fullName>
        <shortName evidence="3">DAP epimerase</shortName>
        <ecNumber evidence="3 4">5.1.1.7</ecNumber>
    </recommendedName>
    <alternativeName>
        <fullName evidence="3">PLP-independent amino acid racemase</fullName>
    </alternativeName>
</protein>
<comment type="subunit">
    <text evidence="3">Homodimer.</text>
</comment>
<dbReference type="GO" id="GO:0009089">
    <property type="term" value="P:lysine biosynthetic process via diaminopimelate"/>
    <property type="evidence" value="ECO:0007669"/>
    <property type="project" value="UniProtKB-UniRule"/>
</dbReference>
<dbReference type="Pfam" id="PF01678">
    <property type="entry name" value="DAP_epimerase"/>
    <property type="match status" value="2"/>
</dbReference>
<dbReference type="GO" id="GO:0005829">
    <property type="term" value="C:cytosol"/>
    <property type="evidence" value="ECO:0007669"/>
    <property type="project" value="TreeGrafter"/>
</dbReference>
<feature type="binding site" evidence="3">
    <location>
        <begin position="207"/>
        <end position="208"/>
    </location>
    <ligand>
        <name>substrate</name>
    </ligand>
</feature>
<dbReference type="RefSeq" id="WP_006341490.1">
    <property type="nucleotide sequence ID" value="NZ_BAWW01000066.1"/>
</dbReference>
<feature type="site" description="Could be important to modulate the pK values of the two catalytic cysteine residues" evidence="3">
    <location>
        <position position="196"/>
    </location>
</feature>
<dbReference type="PANTHER" id="PTHR31689:SF0">
    <property type="entry name" value="DIAMINOPIMELATE EPIMERASE"/>
    <property type="match status" value="1"/>
</dbReference>
<name>A0A0C1BYC3_9BACT</name>
<proteinExistence type="inferred from homology"/>
<accession>A0A0C1BYC3</accession>
<dbReference type="AlphaFoldDB" id="A0A0C1BYC3"/>
<dbReference type="Proteomes" id="UP000031307">
    <property type="component" value="Unassembled WGS sequence"/>
</dbReference>
<feature type="binding site" evidence="3">
    <location>
        <position position="13"/>
    </location>
    <ligand>
        <name>substrate</name>
    </ligand>
</feature>
<evidence type="ECO:0000256" key="4">
    <source>
        <dbReference type="NCBIfam" id="TIGR00652"/>
    </source>
</evidence>
<dbReference type="UniPathway" id="UPA00034">
    <property type="reaction ID" value="UER00025"/>
</dbReference>
<comment type="similarity">
    <text evidence="1 3">Belongs to the diaminopimelate epimerase family.</text>
</comment>
<comment type="catalytic activity">
    <reaction evidence="3">
        <text>(2S,6S)-2,6-diaminopimelate = meso-2,6-diaminopimelate</text>
        <dbReference type="Rhea" id="RHEA:15393"/>
        <dbReference type="ChEBI" id="CHEBI:57609"/>
        <dbReference type="ChEBI" id="CHEBI:57791"/>
        <dbReference type="EC" id="5.1.1.7"/>
    </reaction>
</comment>
<dbReference type="PATRIC" id="fig|83552.4.peg.2456"/>
<dbReference type="PANTHER" id="PTHR31689">
    <property type="entry name" value="DIAMINOPIMELATE EPIMERASE, CHLOROPLASTIC"/>
    <property type="match status" value="1"/>
</dbReference>
<comment type="function">
    <text evidence="3">Catalyzes the stereoinversion of LL-2,6-diaminopimelate (L,L-DAP) to meso-diaminopimelate (meso-DAP), a precursor of L-lysine and an essential component of the bacterial peptidoglycan.</text>
</comment>
<keyword evidence="3" id="KW-0028">Amino-acid biosynthesis</keyword>
<dbReference type="SUPFAM" id="SSF54506">
    <property type="entry name" value="Diaminopimelate epimerase-like"/>
    <property type="match status" value="2"/>
</dbReference>
<reference evidence="5 6" key="1">
    <citation type="journal article" date="2014" name="Mol. Biol. Evol.">
        <title>Massive expansion of Ubiquitination-related gene families within the Chlamydiae.</title>
        <authorList>
            <person name="Domman D."/>
            <person name="Collingro A."/>
            <person name="Lagkouvardos I."/>
            <person name="Gehre L."/>
            <person name="Weinmaier T."/>
            <person name="Rattei T."/>
            <person name="Subtil A."/>
            <person name="Horn M."/>
        </authorList>
    </citation>
    <scope>NUCLEOTIDE SEQUENCE [LARGE SCALE GENOMIC DNA]</scope>
    <source>
        <strain evidence="5 6">OEW1</strain>
    </source>
</reference>
<feature type="binding site" evidence="3">
    <location>
        <begin position="75"/>
        <end position="76"/>
    </location>
    <ligand>
        <name>substrate</name>
    </ligand>
</feature>
<dbReference type="EMBL" id="JSAM01000117">
    <property type="protein sequence ID" value="KIA76486.1"/>
    <property type="molecule type" value="Genomic_DNA"/>
</dbReference>
<dbReference type="Gene3D" id="3.10.310.10">
    <property type="entry name" value="Diaminopimelate Epimerase, Chain A, domain 1"/>
    <property type="match status" value="2"/>
</dbReference>
<gene>
    <name evidence="3 5" type="primary">dapF</name>
    <name evidence="5" type="ORF">DB43_AG00640</name>
</gene>
<organism evidence="5 6">
    <name type="scientific">Parachlamydia acanthamoebae</name>
    <dbReference type="NCBI Taxonomy" id="83552"/>
    <lineage>
        <taxon>Bacteria</taxon>
        <taxon>Pseudomonadati</taxon>
        <taxon>Chlamydiota</taxon>
        <taxon>Chlamydiia</taxon>
        <taxon>Parachlamydiales</taxon>
        <taxon>Parachlamydiaceae</taxon>
        <taxon>Parachlamydia</taxon>
    </lineage>
</organism>
<dbReference type="InterPro" id="IPR001653">
    <property type="entry name" value="DAP_epimerase_DapF"/>
</dbReference>
<feature type="active site" description="Proton donor" evidence="3">
    <location>
        <position position="74"/>
    </location>
</feature>
<evidence type="ECO:0000256" key="2">
    <source>
        <dbReference type="ARBA" id="ARBA00023235"/>
    </source>
</evidence>
<dbReference type="OMA" id="GIRCFAR"/>
<feature type="binding site" evidence="3">
    <location>
        <begin position="196"/>
        <end position="197"/>
    </location>
    <ligand>
        <name>substrate</name>
    </ligand>
</feature>
<evidence type="ECO:0000313" key="6">
    <source>
        <dbReference type="Proteomes" id="UP000031307"/>
    </source>
</evidence>
<feature type="binding site" evidence="3">
    <location>
        <position position="179"/>
    </location>
    <ligand>
        <name>substrate</name>
    </ligand>
</feature>
<keyword evidence="2 3" id="KW-0413">Isomerase</keyword>
<dbReference type="GO" id="GO:0008837">
    <property type="term" value="F:diaminopimelate epimerase activity"/>
    <property type="evidence" value="ECO:0007669"/>
    <property type="project" value="UniProtKB-UniRule"/>
</dbReference>